<dbReference type="OrthoDB" id="7776143at2759"/>
<dbReference type="Pfam" id="PF03022">
    <property type="entry name" value="MRJP"/>
    <property type="match status" value="1"/>
</dbReference>
<keyword evidence="7" id="KW-1185">Reference proteome</keyword>
<accession>A0A6H5G4A9</accession>
<dbReference type="PANTHER" id="PTHR10009:SF11">
    <property type="entry name" value="RH54244P"/>
    <property type="match status" value="1"/>
</dbReference>
<dbReference type="PANTHER" id="PTHR10009">
    <property type="entry name" value="PROTEIN YELLOW-RELATED"/>
    <property type="match status" value="1"/>
</dbReference>
<protein>
    <recommendedName>
        <fullName evidence="8">Protein yellow</fullName>
    </recommendedName>
</protein>
<name>A0A6H5G4A9_9HEMI</name>
<organism evidence="6 7">
    <name type="scientific">Nesidiocoris tenuis</name>
    <dbReference type="NCBI Taxonomy" id="355587"/>
    <lineage>
        <taxon>Eukaryota</taxon>
        <taxon>Metazoa</taxon>
        <taxon>Ecdysozoa</taxon>
        <taxon>Arthropoda</taxon>
        <taxon>Hexapoda</taxon>
        <taxon>Insecta</taxon>
        <taxon>Pterygota</taxon>
        <taxon>Neoptera</taxon>
        <taxon>Paraneoptera</taxon>
        <taxon>Hemiptera</taxon>
        <taxon>Heteroptera</taxon>
        <taxon>Panheteroptera</taxon>
        <taxon>Cimicomorpha</taxon>
        <taxon>Miridae</taxon>
        <taxon>Dicyphina</taxon>
        <taxon>Nesidiocoris</taxon>
    </lineage>
</organism>
<evidence type="ECO:0000256" key="1">
    <source>
        <dbReference type="ARBA" id="ARBA00004613"/>
    </source>
</evidence>
<gene>
    <name evidence="6" type="ORF">NTEN_LOCUS3098</name>
</gene>
<dbReference type="AlphaFoldDB" id="A0A6H5G4A9"/>
<evidence type="ECO:0008006" key="8">
    <source>
        <dbReference type="Google" id="ProtNLM"/>
    </source>
</evidence>
<dbReference type="EMBL" id="CADCXU010004685">
    <property type="protein sequence ID" value="CAA9996611.1"/>
    <property type="molecule type" value="Genomic_DNA"/>
</dbReference>
<dbReference type="Proteomes" id="UP000479000">
    <property type="component" value="Unassembled WGS sequence"/>
</dbReference>
<comment type="subcellular location">
    <subcellularLocation>
        <location evidence="1">Secreted</location>
    </subcellularLocation>
</comment>
<dbReference type="InterPro" id="IPR011042">
    <property type="entry name" value="6-blade_b-propeller_TolB-like"/>
</dbReference>
<reference evidence="6 7" key="1">
    <citation type="submission" date="2020-02" db="EMBL/GenBank/DDBJ databases">
        <authorList>
            <person name="Ferguson B K."/>
        </authorList>
    </citation>
    <scope>NUCLEOTIDE SEQUENCE [LARGE SCALE GENOMIC DNA]</scope>
</reference>
<feature type="signal peptide" evidence="5">
    <location>
        <begin position="1"/>
        <end position="24"/>
    </location>
</feature>
<feature type="chain" id="PRO_5026009476" description="Protein yellow" evidence="5">
    <location>
        <begin position="25"/>
        <end position="555"/>
    </location>
</feature>
<comment type="similarity">
    <text evidence="2">Belongs to the major royal jelly protein family.</text>
</comment>
<dbReference type="Gene3D" id="2.120.10.30">
    <property type="entry name" value="TolB, C-terminal domain"/>
    <property type="match status" value="1"/>
</dbReference>
<evidence type="ECO:0000313" key="7">
    <source>
        <dbReference type="Proteomes" id="UP000479000"/>
    </source>
</evidence>
<evidence type="ECO:0000256" key="5">
    <source>
        <dbReference type="SAM" id="SignalP"/>
    </source>
</evidence>
<evidence type="ECO:0000256" key="2">
    <source>
        <dbReference type="ARBA" id="ARBA00009127"/>
    </source>
</evidence>
<feature type="region of interest" description="Disordered" evidence="4">
    <location>
        <begin position="76"/>
        <end position="132"/>
    </location>
</feature>
<evidence type="ECO:0000313" key="6">
    <source>
        <dbReference type="EMBL" id="CAA9996611.1"/>
    </source>
</evidence>
<keyword evidence="3" id="KW-0964">Secreted</keyword>
<keyword evidence="5" id="KW-0732">Signal</keyword>
<dbReference type="GO" id="GO:0005576">
    <property type="term" value="C:extracellular region"/>
    <property type="evidence" value="ECO:0007669"/>
    <property type="project" value="UniProtKB-SubCell"/>
</dbReference>
<proteinExistence type="inferred from homology"/>
<sequence length="555" mass="62879">MVSLTSCLIISLTSISILLPCTKPLWYLELKEDVTEDVFHSSIWQHIKPFYMMEMGLFTPPETHNVINRLENGAQDAEEEEPLGEGGKEQVDEDEKQDDDEEEDDSENVGEGEVIPQNHDEGEPSPAEPEYDPRTLELMEGLHKFETLKTHWKGATANFTSFRIIFSNFRICDKPCITTHVELIGALSGTKYICKLWSFPHLKACLKGGGVTLRHTFNMFHVNRIVSFIFGSGKECSGGESPLLIPYPDLETNSVSQAPYDTKIVNTFRVRADECDRLWVMDAGLNNILEDPQLLSPPKLLIFDLKTDKLLRTFPLQAGDIKEDSFFANIVVDVDKNKCDEAFGYMPDLGSYGLVVYDWKNNETYRVKHHYFHFDPLAGNYHIGGVNFQWTDGLFGIALGPRGDDGFRTMYFHPLSSTREFAVSTKIIQNKTIASDSYYQYRVLGSRGPDTQATSSFLDLPSGVIFYTQVNRDGVGCWNSKKHENEYSADTNGLVSSDNQTMIFPNDLKVDRDSNLWVLTDRLPNFIYKHLDENEINYRVLSAPVSSLIKGTVCE</sequence>
<feature type="compositionally biased region" description="Acidic residues" evidence="4">
    <location>
        <begin position="91"/>
        <end position="110"/>
    </location>
</feature>
<dbReference type="InterPro" id="IPR017996">
    <property type="entry name" value="MRJP/yellow-related"/>
</dbReference>
<evidence type="ECO:0000256" key="3">
    <source>
        <dbReference type="ARBA" id="ARBA00022525"/>
    </source>
</evidence>
<evidence type="ECO:0000256" key="4">
    <source>
        <dbReference type="SAM" id="MobiDB-lite"/>
    </source>
</evidence>